<sequence length="169" mass="19036">MTLITYTTLKKSYLYNFFPAKEEEGMVGTHLPRTLVEIRDVHRPPSPEAGRWGIKKSISQHEVASGKVVVSFGDTFEHVLRHWNLVMAANIAVWGRKVAVVVWDVTDEKNPMRYEGGHIHFHMTPSGSCLLTCGEVLRARGVKAEDVIGLCWDSKDSCFHIKLFPSNVS</sequence>
<dbReference type="Proteomes" id="UP001153555">
    <property type="component" value="Unassembled WGS sequence"/>
</dbReference>
<proteinExistence type="predicted"/>
<evidence type="ECO:0000313" key="2">
    <source>
        <dbReference type="Proteomes" id="UP001153555"/>
    </source>
</evidence>
<protein>
    <submittedName>
        <fullName evidence="1">Uncharacterized protein</fullName>
    </submittedName>
</protein>
<name>A0A9N7ML90_STRHE</name>
<reference evidence="1" key="1">
    <citation type="submission" date="2019-12" db="EMBL/GenBank/DDBJ databases">
        <authorList>
            <person name="Scholes J."/>
        </authorList>
    </citation>
    <scope>NUCLEOTIDE SEQUENCE</scope>
</reference>
<keyword evidence="2" id="KW-1185">Reference proteome</keyword>
<dbReference type="AlphaFoldDB" id="A0A9N7ML90"/>
<gene>
    <name evidence="1" type="ORF">SHERM_14518</name>
</gene>
<comment type="caution">
    <text evidence="1">The sequence shown here is derived from an EMBL/GenBank/DDBJ whole genome shotgun (WGS) entry which is preliminary data.</text>
</comment>
<dbReference type="PANTHER" id="PTHR36264">
    <property type="entry name" value="SET DOMAIN-CONTAINING PROTEIN"/>
    <property type="match status" value="1"/>
</dbReference>
<dbReference type="EMBL" id="CACSLK010012206">
    <property type="protein sequence ID" value="CAA0814212.1"/>
    <property type="molecule type" value="Genomic_DNA"/>
</dbReference>
<organism evidence="1 2">
    <name type="scientific">Striga hermonthica</name>
    <name type="common">Purple witchweed</name>
    <name type="synonym">Buchnera hermonthica</name>
    <dbReference type="NCBI Taxonomy" id="68872"/>
    <lineage>
        <taxon>Eukaryota</taxon>
        <taxon>Viridiplantae</taxon>
        <taxon>Streptophyta</taxon>
        <taxon>Embryophyta</taxon>
        <taxon>Tracheophyta</taxon>
        <taxon>Spermatophyta</taxon>
        <taxon>Magnoliopsida</taxon>
        <taxon>eudicotyledons</taxon>
        <taxon>Gunneridae</taxon>
        <taxon>Pentapetalae</taxon>
        <taxon>asterids</taxon>
        <taxon>lamiids</taxon>
        <taxon>Lamiales</taxon>
        <taxon>Orobanchaceae</taxon>
        <taxon>Buchnereae</taxon>
        <taxon>Striga</taxon>
    </lineage>
</organism>
<accession>A0A9N7ML90</accession>
<dbReference type="OrthoDB" id="911161at2759"/>
<dbReference type="PANTHER" id="PTHR36264:SF5">
    <property type="entry name" value="SET DOMAIN-CONTAINING PROTEIN"/>
    <property type="match status" value="1"/>
</dbReference>
<evidence type="ECO:0000313" key="1">
    <source>
        <dbReference type="EMBL" id="CAA0814212.1"/>
    </source>
</evidence>